<dbReference type="AlphaFoldDB" id="A0A8C1LP21"/>
<reference evidence="3" key="2">
    <citation type="submission" date="2025-09" db="UniProtKB">
        <authorList>
            <consortium name="Ensembl"/>
        </authorList>
    </citation>
    <scope>IDENTIFICATION</scope>
</reference>
<keyword evidence="2" id="KW-0812">Transmembrane</keyword>
<feature type="region of interest" description="Disordered" evidence="1">
    <location>
        <begin position="84"/>
        <end position="131"/>
    </location>
</feature>
<evidence type="ECO:0000313" key="3">
    <source>
        <dbReference type="Ensembl" id="ENSCCRP00010062948.1"/>
    </source>
</evidence>
<evidence type="ECO:0000256" key="2">
    <source>
        <dbReference type="SAM" id="Phobius"/>
    </source>
</evidence>
<feature type="compositionally biased region" description="Polar residues" evidence="1">
    <location>
        <begin position="89"/>
        <end position="102"/>
    </location>
</feature>
<feature type="compositionally biased region" description="Low complexity" evidence="1">
    <location>
        <begin position="107"/>
        <end position="116"/>
    </location>
</feature>
<dbReference type="Proteomes" id="UP000694427">
    <property type="component" value="Unplaced"/>
</dbReference>
<organism evidence="3 4">
    <name type="scientific">Cyprinus carpio</name>
    <name type="common">Common carp</name>
    <dbReference type="NCBI Taxonomy" id="7962"/>
    <lineage>
        <taxon>Eukaryota</taxon>
        <taxon>Metazoa</taxon>
        <taxon>Chordata</taxon>
        <taxon>Craniata</taxon>
        <taxon>Vertebrata</taxon>
        <taxon>Euteleostomi</taxon>
        <taxon>Actinopterygii</taxon>
        <taxon>Neopterygii</taxon>
        <taxon>Teleostei</taxon>
        <taxon>Ostariophysi</taxon>
        <taxon>Cypriniformes</taxon>
        <taxon>Cyprinidae</taxon>
        <taxon>Cyprininae</taxon>
        <taxon>Cyprinus</taxon>
    </lineage>
</organism>
<dbReference type="Ensembl" id="ENSCCRT00010069089.1">
    <property type="protein sequence ID" value="ENSCCRP00010062948.1"/>
    <property type="gene ID" value="ENSCCRG00010026813.1"/>
</dbReference>
<reference evidence="3" key="1">
    <citation type="submission" date="2025-08" db="UniProtKB">
        <authorList>
            <consortium name="Ensembl"/>
        </authorList>
    </citation>
    <scope>IDENTIFICATION</scope>
</reference>
<feature type="transmembrane region" description="Helical" evidence="2">
    <location>
        <begin position="315"/>
        <end position="332"/>
    </location>
</feature>
<keyword evidence="2" id="KW-1133">Transmembrane helix</keyword>
<accession>A0A8C1LP21</accession>
<keyword evidence="2" id="KW-0472">Membrane</keyword>
<proteinExistence type="predicted"/>
<evidence type="ECO:0000313" key="4">
    <source>
        <dbReference type="Proteomes" id="UP000694427"/>
    </source>
</evidence>
<keyword evidence="4" id="KW-1185">Reference proteome</keyword>
<protein>
    <submittedName>
        <fullName evidence="3">Uncharacterized protein</fullName>
    </submittedName>
</protein>
<sequence>MEIPGVRLLCLEQLDRSLEDHTRDFFDLACLTDFPDRALSAFYYAGLSERCKARLPANGPREDFAAFVEWVLEQNGSPFTVCPAEEEISSPTPDPETSQPSPRCTELETAAAAEPEPIADREEELESATDQVCEPATPCVVGRLVEIEGVEERPAHTPATEGELHVVSGKYTEEIMDLIDWFGEVIPDPSLIKSSTLLFLRWFRPASTLLFLRWFRPASTLLFLRWFRPASTLLFLRWFRPALILLFFRWFRPALILLFLRWFRPALILLFFRWFRPALILLFLRWFRPALILLFFRWFRPALILLFLRWFRPALILLFFRWFRPALILLFLRWFRPVQILLSFLPSSLSRLLFDLSVPRPHPRWCQSVPQLTLSPRHLGAEFRRRTSSHHLHLGVWIPCLRLQPPSPGLLLGPSTRRLRLGS</sequence>
<name>A0A8C1LP21_CYPCA</name>
<evidence type="ECO:0000256" key="1">
    <source>
        <dbReference type="SAM" id="MobiDB-lite"/>
    </source>
</evidence>